<feature type="compositionally biased region" description="Polar residues" evidence="1">
    <location>
        <begin position="392"/>
        <end position="408"/>
    </location>
</feature>
<evidence type="ECO:0000313" key="2">
    <source>
        <dbReference type="EMBL" id="EOB04453.1"/>
    </source>
</evidence>
<evidence type="ECO:0000256" key="1">
    <source>
        <dbReference type="SAM" id="MobiDB-lite"/>
    </source>
</evidence>
<dbReference type="Proteomes" id="UP000296049">
    <property type="component" value="Unassembled WGS sequence"/>
</dbReference>
<organism evidence="2 3">
    <name type="scientific">Anas platyrhynchos</name>
    <name type="common">Mallard</name>
    <name type="synonym">Anas boschas</name>
    <dbReference type="NCBI Taxonomy" id="8839"/>
    <lineage>
        <taxon>Eukaryota</taxon>
        <taxon>Metazoa</taxon>
        <taxon>Chordata</taxon>
        <taxon>Craniata</taxon>
        <taxon>Vertebrata</taxon>
        <taxon>Euteleostomi</taxon>
        <taxon>Archelosauria</taxon>
        <taxon>Archosauria</taxon>
        <taxon>Dinosauria</taxon>
        <taxon>Saurischia</taxon>
        <taxon>Theropoda</taxon>
        <taxon>Coelurosauria</taxon>
        <taxon>Aves</taxon>
        <taxon>Neognathae</taxon>
        <taxon>Galloanserae</taxon>
        <taxon>Anseriformes</taxon>
        <taxon>Anatidae</taxon>
        <taxon>Anatinae</taxon>
        <taxon>Anas</taxon>
    </lineage>
</organism>
<feature type="compositionally biased region" description="Basic and acidic residues" evidence="1">
    <location>
        <begin position="580"/>
        <end position="596"/>
    </location>
</feature>
<evidence type="ECO:0000313" key="3">
    <source>
        <dbReference type="Proteomes" id="UP000296049"/>
    </source>
</evidence>
<keyword evidence="3" id="KW-1185">Reference proteome</keyword>
<feature type="region of interest" description="Disordered" evidence="1">
    <location>
        <begin position="176"/>
        <end position="222"/>
    </location>
</feature>
<reference evidence="3" key="1">
    <citation type="journal article" date="2013" name="Nat. Genet.">
        <title>The duck genome and transcriptome provide insight into an avian influenza virus reservoir species.</title>
        <authorList>
            <person name="Huang Y."/>
            <person name="Li Y."/>
            <person name="Burt D.W."/>
            <person name="Chen H."/>
            <person name="Zhang Y."/>
            <person name="Qian W."/>
            <person name="Kim H."/>
            <person name="Gan S."/>
            <person name="Zhao Y."/>
            <person name="Li J."/>
            <person name="Yi K."/>
            <person name="Feng H."/>
            <person name="Zhu P."/>
            <person name="Li B."/>
            <person name="Liu Q."/>
            <person name="Fairley S."/>
            <person name="Magor K.E."/>
            <person name="Du Z."/>
            <person name="Hu X."/>
            <person name="Goodman L."/>
            <person name="Tafer H."/>
            <person name="Vignal A."/>
            <person name="Lee T."/>
            <person name="Kim K.W."/>
            <person name="Sheng Z."/>
            <person name="An Y."/>
            <person name="Searle S."/>
            <person name="Herrero J."/>
            <person name="Groenen M.A."/>
            <person name="Crooijmans R.P."/>
            <person name="Faraut T."/>
            <person name="Cai Q."/>
            <person name="Webster R.G."/>
            <person name="Aldridge J.R."/>
            <person name="Warren W.C."/>
            <person name="Bartschat S."/>
            <person name="Kehr S."/>
            <person name="Marz M."/>
            <person name="Stadler P.F."/>
            <person name="Smith J."/>
            <person name="Kraus R.H."/>
            <person name="Zhao Y."/>
            <person name="Ren L."/>
            <person name="Fei J."/>
            <person name="Morisson M."/>
            <person name="Kaiser P."/>
            <person name="Griffin D.K."/>
            <person name="Rao M."/>
            <person name="Pitel F."/>
            <person name="Wang J."/>
            <person name="Li N."/>
        </authorList>
    </citation>
    <scope>NUCLEOTIDE SEQUENCE [LARGE SCALE GENOMIC DNA]</scope>
</reference>
<dbReference type="EMBL" id="KB742784">
    <property type="protein sequence ID" value="EOB04453.1"/>
    <property type="molecule type" value="Genomic_DNA"/>
</dbReference>
<proteinExistence type="predicted"/>
<protein>
    <submittedName>
        <fullName evidence="2">Uncharacterized protein</fullName>
    </submittedName>
</protein>
<name>R0LVJ7_ANAPL</name>
<feature type="region of interest" description="Disordered" evidence="1">
    <location>
        <begin position="1"/>
        <end position="41"/>
    </location>
</feature>
<gene>
    <name evidence="2" type="ORF">Anapl_09641</name>
</gene>
<feature type="compositionally biased region" description="Basic and acidic residues" evidence="1">
    <location>
        <begin position="204"/>
        <end position="220"/>
    </location>
</feature>
<accession>R0LVJ7</accession>
<feature type="region of interest" description="Disordered" evidence="1">
    <location>
        <begin position="338"/>
        <end position="425"/>
    </location>
</feature>
<dbReference type="AlphaFoldDB" id="R0LVJ7"/>
<feature type="region of interest" description="Disordered" evidence="1">
    <location>
        <begin position="569"/>
        <end position="644"/>
    </location>
</feature>
<feature type="region of interest" description="Disordered" evidence="1">
    <location>
        <begin position="681"/>
        <end position="720"/>
    </location>
</feature>
<feature type="region of interest" description="Disordered" evidence="1">
    <location>
        <begin position="831"/>
        <end position="880"/>
    </location>
</feature>
<feature type="compositionally biased region" description="Basic and acidic residues" evidence="1">
    <location>
        <begin position="693"/>
        <end position="703"/>
    </location>
</feature>
<feature type="compositionally biased region" description="Basic and acidic residues" evidence="1">
    <location>
        <begin position="20"/>
        <end position="29"/>
    </location>
</feature>
<sequence length="880" mass="95551">MRLLGEKGIDQASLTATGAEKGRWEERRQGQHKLLAGHHEEEEEEISLTSAIRSGWMGEVREGRKRRETVPVGKRSPNLKANLTLQKVTAPLLSANTRNQLANTRRTRRLITHPARAAEVCGMQLGWAALLAILAEVTVVPHGPESMGMGAQPPRAAPQKPSCTARDHSWLCRSKPELAEDDSANPGILISPLPGTWDSLPSHLQEKGTGEQRDSSDKGGRSATAGCVVRLQLAQGSRRDGAPPLLSLHIPKYTAPPPGPSVGGRQKSITVTGHTHSHTRARTLQRRCCCCCRLPHGLAGLLKEAAAPFPLCEMLDTFPPSPSPDGKQIREENASKALGCPRKGGLCAPRKPASSPRREKAFYPLRSIGQLASQVPKDNGRAHSLKYHRTQPRQTTTSRAQSKPSEIQPTAPRSVRFSGAEPVQQQLPAEDTSNVYFPYTKRSPGEAGLQALSEARALPPAALRSEGTELTSRCGMRDGKGQSGCRFWQQRDMQHLGAGRRGKPRLEPLGILATTKEPSKGREEGVSTYPSAPTHCYSCFAHMPEEWEFPSRGSARPYAAEAPKIRNPVRRAALGASSAERGRQDPRRSRRGREEANSISDLKGAYVPGSRCVRGNAPNPGQRKTYGTAPPPPPYPSCRPRQGQVKCMDHVPSTLALVIHDSGKGNLQPLTYPQGRSALGFSPALTAPSGRAASEKDSEEPVKHAKHANAGDQDGDAASRNATSRLQTLKRKKMGKAFSHHCALWAFVDTFSSHSSLAGSNLLLPTSVNHLLNRSGILISTITREASQEGGFLQTQSTQARLSRQTKLLVKLQRVSGEILKLDLCGQNLPEVGETPSEYRPSPEVGETPSEHRSLPMQPQLPNRDPESIQAEFRLPKVCS</sequence>